<feature type="transmembrane region" description="Helical" evidence="2">
    <location>
        <begin position="255"/>
        <end position="278"/>
    </location>
</feature>
<feature type="compositionally biased region" description="Low complexity" evidence="1">
    <location>
        <begin position="288"/>
        <end position="307"/>
    </location>
</feature>
<feature type="region of interest" description="Disordered" evidence="1">
    <location>
        <begin position="230"/>
        <end position="252"/>
    </location>
</feature>
<keyword evidence="2" id="KW-1133">Transmembrane helix</keyword>
<protein>
    <submittedName>
        <fullName evidence="4">Uncharacterized protein</fullName>
    </submittedName>
</protein>
<name>A0A6A6GXX7_VIRVR</name>
<sequence>MSVWLYLLLIRILCVSAQNQCYFGPGKENRAFSDLIPCSDSGQSACCLLGSVCLSGNACWDPNTEDTYQYGCTDESYEDPSCPSKCNFNTTLSKWVALEYCGAFAPNTWACHAPESCGKYCPSSVPWNPSLETLTANGCSDMKSDARVALYAPSTIDHILSLPSSVGGSTGYYPPGSTTVVDGYTPSAIQPLTTYVTTVPTTPVLIAPSAGSETLVSTLSVQANSLAASTTASSPTSSSLPTPIPSSGLTTGSKAGIGVGVAGGVVLIAVAIISFLNFRKRRRQRLSQQPPHMQYPQQPPMQGAPYYDPQEKSTWRGTYAPPGVHQPPTAYSEAAAYPPQQKAVPVELSSEQRPTELESMSAVNLDPAPSYSDPRASSENAQRFISRTPMD</sequence>
<evidence type="ECO:0000313" key="4">
    <source>
        <dbReference type="EMBL" id="KAF2230605.1"/>
    </source>
</evidence>
<feature type="compositionally biased region" description="Polar residues" evidence="1">
    <location>
        <begin position="375"/>
        <end position="385"/>
    </location>
</feature>
<dbReference type="AlphaFoldDB" id="A0A6A6GXX7"/>
<evidence type="ECO:0000313" key="5">
    <source>
        <dbReference type="Proteomes" id="UP000800092"/>
    </source>
</evidence>
<keyword evidence="2" id="KW-0472">Membrane</keyword>
<accession>A0A6A6GXX7</accession>
<keyword evidence="2" id="KW-0812">Transmembrane</keyword>
<feature type="chain" id="PRO_5025663893" evidence="3">
    <location>
        <begin position="18"/>
        <end position="391"/>
    </location>
</feature>
<dbReference type="EMBL" id="ML991838">
    <property type="protein sequence ID" value="KAF2230605.1"/>
    <property type="molecule type" value="Genomic_DNA"/>
</dbReference>
<evidence type="ECO:0000256" key="3">
    <source>
        <dbReference type="SAM" id="SignalP"/>
    </source>
</evidence>
<reference evidence="4" key="1">
    <citation type="journal article" date="2020" name="Stud. Mycol.">
        <title>101 Dothideomycetes genomes: a test case for predicting lifestyles and emergence of pathogens.</title>
        <authorList>
            <person name="Haridas S."/>
            <person name="Albert R."/>
            <person name="Binder M."/>
            <person name="Bloem J."/>
            <person name="Labutti K."/>
            <person name="Salamov A."/>
            <person name="Andreopoulos B."/>
            <person name="Baker S."/>
            <person name="Barry K."/>
            <person name="Bills G."/>
            <person name="Bluhm B."/>
            <person name="Cannon C."/>
            <person name="Castanera R."/>
            <person name="Culley D."/>
            <person name="Daum C."/>
            <person name="Ezra D."/>
            <person name="Gonzalez J."/>
            <person name="Henrissat B."/>
            <person name="Kuo A."/>
            <person name="Liang C."/>
            <person name="Lipzen A."/>
            <person name="Lutzoni F."/>
            <person name="Magnuson J."/>
            <person name="Mondo S."/>
            <person name="Nolan M."/>
            <person name="Ohm R."/>
            <person name="Pangilinan J."/>
            <person name="Park H.-J."/>
            <person name="Ramirez L."/>
            <person name="Alfaro M."/>
            <person name="Sun H."/>
            <person name="Tritt A."/>
            <person name="Yoshinaga Y."/>
            <person name="Zwiers L.-H."/>
            <person name="Turgeon B."/>
            <person name="Goodwin S."/>
            <person name="Spatafora J."/>
            <person name="Crous P."/>
            <person name="Grigoriev I."/>
        </authorList>
    </citation>
    <scope>NUCLEOTIDE SEQUENCE</scope>
    <source>
        <strain evidence="4">Tuck. ex Michener</strain>
    </source>
</reference>
<dbReference type="OrthoDB" id="4148662at2759"/>
<organism evidence="4 5">
    <name type="scientific">Viridothelium virens</name>
    <name type="common">Speckled blister lichen</name>
    <name type="synonym">Trypethelium virens</name>
    <dbReference type="NCBI Taxonomy" id="1048519"/>
    <lineage>
        <taxon>Eukaryota</taxon>
        <taxon>Fungi</taxon>
        <taxon>Dikarya</taxon>
        <taxon>Ascomycota</taxon>
        <taxon>Pezizomycotina</taxon>
        <taxon>Dothideomycetes</taxon>
        <taxon>Dothideomycetes incertae sedis</taxon>
        <taxon>Trypetheliales</taxon>
        <taxon>Trypetheliaceae</taxon>
        <taxon>Viridothelium</taxon>
    </lineage>
</organism>
<gene>
    <name evidence="4" type="ORF">EV356DRAFT_508368</name>
</gene>
<feature type="region of interest" description="Disordered" evidence="1">
    <location>
        <begin position="285"/>
        <end position="391"/>
    </location>
</feature>
<keyword evidence="5" id="KW-1185">Reference proteome</keyword>
<feature type="signal peptide" evidence="3">
    <location>
        <begin position="1"/>
        <end position="17"/>
    </location>
</feature>
<evidence type="ECO:0000256" key="2">
    <source>
        <dbReference type="SAM" id="Phobius"/>
    </source>
</evidence>
<evidence type="ECO:0000256" key="1">
    <source>
        <dbReference type="SAM" id="MobiDB-lite"/>
    </source>
</evidence>
<proteinExistence type="predicted"/>
<dbReference type="Proteomes" id="UP000800092">
    <property type="component" value="Unassembled WGS sequence"/>
</dbReference>
<keyword evidence="3" id="KW-0732">Signal</keyword>